<reference evidence="3" key="1">
    <citation type="submission" date="2016-10" db="EMBL/GenBank/DDBJ databases">
        <authorList>
            <person name="Varghese N."/>
            <person name="Submissions S."/>
        </authorList>
    </citation>
    <scope>NUCLEOTIDE SEQUENCE [LARGE SCALE GENOMIC DNA]</scope>
    <source>
        <strain evidence="3">BL36</strain>
    </source>
</reference>
<dbReference type="Proteomes" id="UP000199048">
    <property type="component" value="Unassembled WGS sequence"/>
</dbReference>
<dbReference type="EMBL" id="FOTK01000006">
    <property type="protein sequence ID" value="SFL54331.1"/>
    <property type="molecule type" value="Genomic_DNA"/>
</dbReference>
<sequence length="106" mass="11567">MPLIKVLSDTLRSIATPGMTPKALRAAVREKHPDASKKDIVRAAFYALTEERSQDVVGVAELHGFALVERVSEDERTIKVEGHKKKPRRPKKAGDAAPAEAVEAVN</sequence>
<gene>
    <name evidence="2" type="ORF">SAMN05192568_1006174</name>
</gene>
<organism evidence="2 3">
    <name type="scientific">Methylobacterium pseudosasicola</name>
    <dbReference type="NCBI Taxonomy" id="582667"/>
    <lineage>
        <taxon>Bacteria</taxon>
        <taxon>Pseudomonadati</taxon>
        <taxon>Pseudomonadota</taxon>
        <taxon>Alphaproteobacteria</taxon>
        <taxon>Hyphomicrobiales</taxon>
        <taxon>Methylobacteriaceae</taxon>
        <taxon>Methylobacterium</taxon>
    </lineage>
</organism>
<dbReference type="OrthoDB" id="8163711at2"/>
<evidence type="ECO:0000256" key="1">
    <source>
        <dbReference type="SAM" id="MobiDB-lite"/>
    </source>
</evidence>
<evidence type="ECO:0000313" key="3">
    <source>
        <dbReference type="Proteomes" id="UP000199048"/>
    </source>
</evidence>
<name>A0A1I4IKK2_9HYPH</name>
<feature type="compositionally biased region" description="Basic residues" evidence="1">
    <location>
        <begin position="82"/>
        <end position="91"/>
    </location>
</feature>
<proteinExistence type="predicted"/>
<dbReference type="AlphaFoldDB" id="A0A1I4IKK2"/>
<keyword evidence="3" id="KW-1185">Reference proteome</keyword>
<feature type="region of interest" description="Disordered" evidence="1">
    <location>
        <begin position="75"/>
        <end position="106"/>
    </location>
</feature>
<protein>
    <submittedName>
        <fullName evidence="2">Uncharacterized protein</fullName>
    </submittedName>
</protein>
<feature type="compositionally biased region" description="Low complexity" evidence="1">
    <location>
        <begin position="95"/>
        <end position="106"/>
    </location>
</feature>
<evidence type="ECO:0000313" key="2">
    <source>
        <dbReference type="EMBL" id="SFL54331.1"/>
    </source>
</evidence>
<accession>A0A1I4IKK2</accession>